<dbReference type="GO" id="GO:0005524">
    <property type="term" value="F:ATP binding"/>
    <property type="evidence" value="ECO:0007669"/>
    <property type="project" value="UniProtKB-KW"/>
</dbReference>
<dbReference type="RefSeq" id="WP_136946331.1">
    <property type="nucleotide sequence ID" value="NZ_SWFM01000001.1"/>
</dbReference>
<dbReference type="Gene3D" id="1.10.287.130">
    <property type="match status" value="1"/>
</dbReference>
<dbReference type="GO" id="GO:0005886">
    <property type="term" value="C:plasma membrane"/>
    <property type="evidence" value="ECO:0007669"/>
    <property type="project" value="UniProtKB-SubCell"/>
</dbReference>
<dbReference type="Pfam" id="PF14689">
    <property type="entry name" value="SPOB_a"/>
    <property type="match status" value="1"/>
</dbReference>
<feature type="transmembrane region" description="Helical" evidence="14">
    <location>
        <begin position="12"/>
        <end position="35"/>
    </location>
</feature>
<dbReference type="SUPFAM" id="SSF55890">
    <property type="entry name" value="Sporulation response regulatory protein Spo0B"/>
    <property type="match status" value="1"/>
</dbReference>
<keyword evidence="10" id="KW-0067">ATP-binding</keyword>
<evidence type="ECO:0000256" key="14">
    <source>
        <dbReference type="SAM" id="Phobius"/>
    </source>
</evidence>
<keyword evidence="11 14" id="KW-1133">Transmembrane helix</keyword>
<evidence type="ECO:0000256" key="5">
    <source>
        <dbReference type="ARBA" id="ARBA00022553"/>
    </source>
</evidence>
<evidence type="ECO:0000256" key="3">
    <source>
        <dbReference type="ARBA" id="ARBA00012438"/>
    </source>
</evidence>
<dbReference type="InterPro" id="IPR036890">
    <property type="entry name" value="HATPase_C_sf"/>
</dbReference>
<evidence type="ECO:0000256" key="4">
    <source>
        <dbReference type="ARBA" id="ARBA00022475"/>
    </source>
</evidence>
<reference evidence="16 17" key="1">
    <citation type="submission" date="2019-04" db="EMBL/GenBank/DDBJ databases">
        <title>Genome sequence of Bacillus hwajinpoensis strain Y2.</title>
        <authorList>
            <person name="Fair J.L."/>
            <person name="Maclea K.S."/>
        </authorList>
    </citation>
    <scope>NUCLEOTIDE SEQUENCE [LARGE SCALE GENOMIC DNA]</scope>
    <source>
        <strain evidence="16 17">Y2</strain>
    </source>
</reference>
<dbReference type="InterPro" id="IPR033463">
    <property type="entry name" value="sCache_3"/>
</dbReference>
<comment type="catalytic activity">
    <reaction evidence="1">
        <text>ATP + protein L-histidine = ADP + protein N-phospho-L-histidine.</text>
        <dbReference type="EC" id="2.7.13.3"/>
    </reaction>
</comment>
<evidence type="ECO:0000259" key="15">
    <source>
        <dbReference type="PROSITE" id="PS50109"/>
    </source>
</evidence>
<dbReference type="InterPro" id="IPR005467">
    <property type="entry name" value="His_kinase_dom"/>
</dbReference>
<protein>
    <recommendedName>
        <fullName evidence="3">histidine kinase</fullName>
        <ecNumber evidence="3">2.7.13.3</ecNumber>
    </recommendedName>
</protein>
<dbReference type="AlphaFoldDB" id="A0A4U1MPM2"/>
<dbReference type="InterPro" id="IPR003594">
    <property type="entry name" value="HATPase_dom"/>
</dbReference>
<dbReference type="InterPro" id="IPR016120">
    <property type="entry name" value="Sig_transdc_His_kin_SpoOB"/>
</dbReference>
<dbReference type="GO" id="GO:0000155">
    <property type="term" value="F:phosphorelay sensor kinase activity"/>
    <property type="evidence" value="ECO:0007669"/>
    <property type="project" value="InterPro"/>
</dbReference>
<keyword evidence="7 14" id="KW-0812">Transmembrane</keyword>
<sequence length="540" mass="60251">MTVRIPIKTKIMILSFGVVFFSIIIAGIIASGKIYEENESDLGDRGLITGRIVANLPEVQQYLLESEGWNRINPIVNRIRTINGADYIVVLDLNRIRYSHPVEEKLGTVSSGKDEGAAFAEHSYVSKAQGDMGMAIRSFVPIMNDQHEQIGVVLVGHMLPSLTSVLLSIESQLILITLLSLGFGMIGSWLLARQIKKETFQLEPYEISRLLVERTATFQAMNEGVIAINLKGEIMIFNDKAKSILGVVDDAVGRAMRDVLISPKLLSILTCKDAFDREEVTSGNKVLVISKVPICVENETVGAVAVFQDRTEVARMAEELTGVKNFVDALRVQNHESMNRLHTIAGLIQLDEKEKALNYVFDVSQRDEELSGFLSKRIKDYRLSGLLISKVKRAKELGINLTITQNSRLETLPYFLDSHDIVLIIGNLIENAFHSFEEIDRNERIIEVSLLQDDDLFLITVEDNGCGVPEKMKEKIMTKGFTTKGEKGSGLGLYLVKHTIDKGNGKMNFISHEGEGTSIELDLPMKREEAERNDGRRSIN</sequence>
<gene>
    <name evidence="16" type="ORF">FBF83_06805</name>
</gene>
<dbReference type="PRINTS" id="PR00344">
    <property type="entry name" value="BCTRLSENSOR"/>
</dbReference>
<dbReference type="InterPro" id="IPR004358">
    <property type="entry name" value="Sig_transdc_His_kin-like_C"/>
</dbReference>
<dbReference type="Pfam" id="PF17203">
    <property type="entry name" value="sCache_3_2"/>
    <property type="match status" value="1"/>
</dbReference>
<evidence type="ECO:0000256" key="11">
    <source>
        <dbReference type="ARBA" id="ARBA00022989"/>
    </source>
</evidence>
<keyword evidence="4" id="KW-1003">Cell membrane</keyword>
<dbReference type="InterPro" id="IPR029151">
    <property type="entry name" value="Sensor-like_sf"/>
</dbReference>
<dbReference type="PANTHER" id="PTHR43547:SF10">
    <property type="entry name" value="SENSOR HISTIDINE KINASE DCUS"/>
    <property type="match status" value="1"/>
</dbReference>
<name>A0A4U1MPM2_9BACL</name>
<dbReference type="EMBL" id="SWFM01000001">
    <property type="protein sequence ID" value="TKD72480.1"/>
    <property type="molecule type" value="Genomic_DNA"/>
</dbReference>
<evidence type="ECO:0000313" key="17">
    <source>
        <dbReference type="Proteomes" id="UP000310541"/>
    </source>
</evidence>
<evidence type="ECO:0000256" key="12">
    <source>
        <dbReference type="ARBA" id="ARBA00023012"/>
    </source>
</evidence>
<dbReference type="InterPro" id="IPR039506">
    <property type="entry name" value="SPOB_a"/>
</dbReference>
<evidence type="ECO:0000256" key="9">
    <source>
        <dbReference type="ARBA" id="ARBA00022777"/>
    </source>
</evidence>
<dbReference type="Proteomes" id="UP000310541">
    <property type="component" value="Unassembled WGS sequence"/>
</dbReference>
<evidence type="ECO:0000256" key="1">
    <source>
        <dbReference type="ARBA" id="ARBA00000085"/>
    </source>
</evidence>
<comment type="subcellular location">
    <subcellularLocation>
        <location evidence="2">Cell membrane</location>
        <topology evidence="2">Multi-pass membrane protein</topology>
    </subcellularLocation>
</comment>
<keyword evidence="13 14" id="KW-0472">Membrane</keyword>
<accession>A0A4U1MPM2</accession>
<evidence type="ECO:0000256" key="7">
    <source>
        <dbReference type="ARBA" id="ARBA00022692"/>
    </source>
</evidence>
<evidence type="ECO:0000256" key="13">
    <source>
        <dbReference type="ARBA" id="ARBA00023136"/>
    </source>
</evidence>
<evidence type="ECO:0000256" key="2">
    <source>
        <dbReference type="ARBA" id="ARBA00004651"/>
    </source>
</evidence>
<organism evidence="16 17">
    <name type="scientific">Guptibacillus hwajinpoensis</name>
    <dbReference type="NCBI Taxonomy" id="208199"/>
    <lineage>
        <taxon>Bacteria</taxon>
        <taxon>Bacillati</taxon>
        <taxon>Bacillota</taxon>
        <taxon>Bacilli</taxon>
        <taxon>Bacillales</taxon>
        <taxon>Guptibacillaceae</taxon>
        <taxon>Guptibacillus</taxon>
    </lineage>
</organism>
<dbReference type="PROSITE" id="PS50109">
    <property type="entry name" value="HIS_KIN"/>
    <property type="match status" value="1"/>
</dbReference>
<dbReference type="Gene3D" id="3.30.450.20">
    <property type="entry name" value="PAS domain"/>
    <property type="match status" value="2"/>
</dbReference>
<dbReference type="SUPFAM" id="SSF103190">
    <property type="entry name" value="Sensory domain-like"/>
    <property type="match status" value="1"/>
</dbReference>
<dbReference type="Pfam" id="PF02518">
    <property type="entry name" value="HATPase_c"/>
    <property type="match status" value="1"/>
</dbReference>
<comment type="caution">
    <text evidence="16">The sequence shown here is derived from an EMBL/GenBank/DDBJ whole genome shotgun (WGS) entry which is preliminary data.</text>
</comment>
<keyword evidence="6" id="KW-0808">Transferase</keyword>
<evidence type="ECO:0000256" key="6">
    <source>
        <dbReference type="ARBA" id="ARBA00022679"/>
    </source>
</evidence>
<keyword evidence="5" id="KW-0597">Phosphoprotein</keyword>
<evidence type="ECO:0000256" key="10">
    <source>
        <dbReference type="ARBA" id="ARBA00022840"/>
    </source>
</evidence>
<keyword evidence="9 16" id="KW-0418">Kinase</keyword>
<dbReference type="OrthoDB" id="9792686at2"/>
<feature type="domain" description="Histidine kinase" evidence="15">
    <location>
        <begin position="332"/>
        <end position="527"/>
    </location>
</feature>
<evidence type="ECO:0000313" key="16">
    <source>
        <dbReference type="EMBL" id="TKD72480.1"/>
    </source>
</evidence>
<evidence type="ECO:0000256" key="8">
    <source>
        <dbReference type="ARBA" id="ARBA00022741"/>
    </source>
</evidence>
<keyword evidence="8" id="KW-0547">Nucleotide-binding</keyword>
<dbReference type="SUPFAM" id="SSF55874">
    <property type="entry name" value="ATPase domain of HSP90 chaperone/DNA topoisomerase II/histidine kinase"/>
    <property type="match status" value="1"/>
</dbReference>
<dbReference type="Gene3D" id="3.30.565.10">
    <property type="entry name" value="Histidine kinase-like ATPase, C-terminal domain"/>
    <property type="match status" value="1"/>
</dbReference>
<dbReference type="EC" id="2.7.13.3" evidence="3"/>
<dbReference type="PANTHER" id="PTHR43547">
    <property type="entry name" value="TWO-COMPONENT HISTIDINE KINASE"/>
    <property type="match status" value="1"/>
</dbReference>
<proteinExistence type="predicted"/>
<dbReference type="SMART" id="SM00387">
    <property type="entry name" value="HATPase_c"/>
    <property type="match status" value="1"/>
</dbReference>
<keyword evidence="12" id="KW-0902">Two-component regulatory system</keyword>